<evidence type="ECO:0000313" key="1">
    <source>
        <dbReference type="EMBL" id="KAK3800932.1"/>
    </source>
</evidence>
<evidence type="ECO:0000313" key="2">
    <source>
        <dbReference type="Proteomes" id="UP001283361"/>
    </source>
</evidence>
<keyword evidence="2" id="KW-1185">Reference proteome</keyword>
<protein>
    <submittedName>
        <fullName evidence="1">Uncharacterized protein</fullName>
    </submittedName>
</protein>
<comment type="caution">
    <text evidence="1">The sequence shown here is derived from an EMBL/GenBank/DDBJ whole genome shotgun (WGS) entry which is preliminary data.</text>
</comment>
<dbReference type="EMBL" id="JAWDGP010000392">
    <property type="protein sequence ID" value="KAK3800932.1"/>
    <property type="molecule type" value="Genomic_DNA"/>
</dbReference>
<gene>
    <name evidence="1" type="ORF">RRG08_060277</name>
</gene>
<sequence length="99" mass="11128">MTSSRHALRACLFGLTGQDVVGCLPRLSVHSLEPRLLFIVLKWPALLLDVAQVSRQSRILIIITVRSVSGEKVLHSRHSVFISHHPPKRGCCRLMTNYC</sequence>
<dbReference type="AlphaFoldDB" id="A0AAE1B7C6"/>
<organism evidence="1 2">
    <name type="scientific">Elysia crispata</name>
    <name type="common">lettuce slug</name>
    <dbReference type="NCBI Taxonomy" id="231223"/>
    <lineage>
        <taxon>Eukaryota</taxon>
        <taxon>Metazoa</taxon>
        <taxon>Spiralia</taxon>
        <taxon>Lophotrochozoa</taxon>
        <taxon>Mollusca</taxon>
        <taxon>Gastropoda</taxon>
        <taxon>Heterobranchia</taxon>
        <taxon>Euthyneura</taxon>
        <taxon>Panpulmonata</taxon>
        <taxon>Sacoglossa</taxon>
        <taxon>Placobranchoidea</taxon>
        <taxon>Plakobranchidae</taxon>
        <taxon>Elysia</taxon>
    </lineage>
</organism>
<accession>A0AAE1B7C6</accession>
<name>A0AAE1B7C6_9GAST</name>
<reference evidence="1" key="1">
    <citation type="journal article" date="2023" name="G3 (Bethesda)">
        <title>A reference genome for the long-term kleptoplast-retaining sea slug Elysia crispata morphotype clarki.</title>
        <authorList>
            <person name="Eastman K.E."/>
            <person name="Pendleton A.L."/>
            <person name="Shaikh M.A."/>
            <person name="Suttiyut T."/>
            <person name="Ogas R."/>
            <person name="Tomko P."/>
            <person name="Gavelis G."/>
            <person name="Widhalm J.R."/>
            <person name="Wisecaver J.H."/>
        </authorList>
    </citation>
    <scope>NUCLEOTIDE SEQUENCE</scope>
    <source>
        <strain evidence="1">ECLA1</strain>
    </source>
</reference>
<dbReference type="Proteomes" id="UP001283361">
    <property type="component" value="Unassembled WGS sequence"/>
</dbReference>
<proteinExistence type="predicted"/>